<evidence type="ECO:0000256" key="1">
    <source>
        <dbReference type="ARBA" id="ARBA00022670"/>
    </source>
</evidence>
<dbReference type="SUPFAM" id="SSF102712">
    <property type="entry name" value="JAB1/MPN domain"/>
    <property type="match status" value="1"/>
</dbReference>
<keyword evidence="5" id="KW-0482">Metalloprotease</keyword>
<dbReference type="PANTHER" id="PTHR34858:SF1">
    <property type="entry name" value="CYSO-CYSTEINE PEPTIDASE"/>
    <property type="match status" value="1"/>
</dbReference>
<keyword evidence="4" id="KW-0862">Zinc</keyword>
<dbReference type="Pfam" id="PF14464">
    <property type="entry name" value="Prok-JAB"/>
    <property type="match status" value="1"/>
</dbReference>
<evidence type="ECO:0000256" key="2">
    <source>
        <dbReference type="ARBA" id="ARBA00022723"/>
    </source>
</evidence>
<keyword evidence="1" id="KW-0645">Protease</keyword>
<dbReference type="InterPro" id="IPR028090">
    <property type="entry name" value="JAB_dom_prok"/>
</dbReference>
<dbReference type="GO" id="GO:0008235">
    <property type="term" value="F:metalloexopeptidase activity"/>
    <property type="evidence" value="ECO:0007669"/>
    <property type="project" value="TreeGrafter"/>
</dbReference>
<reference evidence="7" key="1">
    <citation type="journal article" date="2014" name="Front. Microbiol.">
        <title>High frequency of phylogenetically diverse reductive dehalogenase-homologous genes in deep subseafloor sedimentary metagenomes.</title>
        <authorList>
            <person name="Kawai M."/>
            <person name="Futagami T."/>
            <person name="Toyoda A."/>
            <person name="Takaki Y."/>
            <person name="Nishi S."/>
            <person name="Hori S."/>
            <person name="Arai W."/>
            <person name="Tsubouchi T."/>
            <person name="Morono Y."/>
            <person name="Uchiyama I."/>
            <person name="Ito T."/>
            <person name="Fujiyama A."/>
            <person name="Inagaki F."/>
            <person name="Takami H."/>
        </authorList>
    </citation>
    <scope>NUCLEOTIDE SEQUENCE</scope>
    <source>
        <strain evidence="7">Expedition CK06-06</strain>
    </source>
</reference>
<dbReference type="GO" id="GO:0008270">
    <property type="term" value="F:zinc ion binding"/>
    <property type="evidence" value="ECO:0007669"/>
    <property type="project" value="TreeGrafter"/>
</dbReference>
<dbReference type="Gene3D" id="3.40.140.10">
    <property type="entry name" value="Cytidine Deaminase, domain 2"/>
    <property type="match status" value="1"/>
</dbReference>
<evidence type="ECO:0000256" key="5">
    <source>
        <dbReference type="ARBA" id="ARBA00023049"/>
    </source>
</evidence>
<evidence type="ECO:0000256" key="3">
    <source>
        <dbReference type="ARBA" id="ARBA00022801"/>
    </source>
</evidence>
<dbReference type="InterPro" id="IPR037518">
    <property type="entry name" value="MPN"/>
</dbReference>
<accession>X0WBQ1</accession>
<keyword evidence="3" id="KW-0378">Hydrolase</keyword>
<dbReference type="GO" id="GO:0006508">
    <property type="term" value="P:proteolysis"/>
    <property type="evidence" value="ECO:0007669"/>
    <property type="project" value="UniProtKB-KW"/>
</dbReference>
<evidence type="ECO:0000259" key="6">
    <source>
        <dbReference type="PROSITE" id="PS50249"/>
    </source>
</evidence>
<feature type="domain" description="MPN" evidence="6">
    <location>
        <begin position="6"/>
        <end position="141"/>
    </location>
</feature>
<dbReference type="EMBL" id="BARS01034296">
    <property type="protein sequence ID" value="GAG20642.1"/>
    <property type="molecule type" value="Genomic_DNA"/>
</dbReference>
<feature type="non-terminal residue" evidence="7">
    <location>
        <position position="1"/>
    </location>
</feature>
<dbReference type="AlphaFoldDB" id="X0WBQ1"/>
<dbReference type="SMART" id="SM00232">
    <property type="entry name" value="JAB_MPN"/>
    <property type="match status" value="1"/>
</dbReference>
<keyword evidence="2" id="KW-0479">Metal-binding</keyword>
<gene>
    <name evidence="7" type="ORF">S01H1_53002</name>
</gene>
<proteinExistence type="predicted"/>
<name>X0WBQ1_9ZZZZ</name>
<dbReference type="InterPro" id="IPR051929">
    <property type="entry name" value="VirAsm_ModProt"/>
</dbReference>
<dbReference type="InterPro" id="IPR000555">
    <property type="entry name" value="JAMM/MPN+_dom"/>
</dbReference>
<evidence type="ECO:0000256" key="4">
    <source>
        <dbReference type="ARBA" id="ARBA00022833"/>
    </source>
</evidence>
<sequence>GYSPAMRIPRQIYEQLLEHAREEAPNECCGLVGGRNGDAATVYRARNAEASPLRYNLDPSDQIRIYGDMEERGEELAAIYHSHTASPAYPSQTDINLALMDRREDDQVVGQEPVFPGVIYLIASLAQGEEPLRGFEITEGGVTEVDLTIE</sequence>
<evidence type="ECO:0000313" key="7">
    <source>
        <dbReference type="EMBL" id="GAG20642.1"/>
    </source>
</evidence>
<protein>
    <recommendedName>
        <fullName evidence="6">MPN domain-containing protein</fullName>
    </recommendedName>
</protein>
<organism evidence="7">
    <name type="scientific">marine sediment metagenome</name>
    <dbReference type="NCBI Taxonomy" id="412755"/>
    <lineage>
        <taxon>unclassified sequences</taxon>
        <taxon>metagenomes</taxon>
        <taxon>ecological metagenomes</taxon>
    </lineage>
</organism>
<dbReference type="PANTHER" id="PTHR34858">
    <property type="entry name" value="CYSO-CYSTEINE PEPTIDASE"/>
    <property type="match status" value="1"/>
</dbReference>
<dbReference type="PROSITE" id="PS50249">
    <property type="entry name" value="MPN"/>
    <property type="match status" value="1"/>
</dbReference>
<dbReference type="CDD" id="cd08070">
    <property type="entry name" value="MPN_like"/>
    <property type="match status" value="1"/>
</dbReference>
<comment type="caution">
    <text evidence="7">The sequence shown here is derived from an EMBL/GenBank/DDBJ whole genome shotgun (WGS) entry which is preliminary data.</text>
</comment>